<evidence type="ECO:0000256" key="1">
    <source>
        <dbReference type="SAM" id="MobiDB-lite"/>
    </source>
</evidence>
<dbReference type="Gene3D" id="3.10.20.90">
    <property type="entry name" value="Phosphatidylinositol 3-kinase Catalytic Subunit, Chain A, domain 1"/>
    <property type="match status" value="1"/>
</dbReference>
<feature type="compositionally biased region" description="Basic residues" evidence="1">
    <location>
        <begin position="79"/>
        <end position="92"/>
    </location>
</feature>
<dbReference type="RefSeq" id="XP_002549780.1">
    <property type="nucleotide sequence ID" value="XM_002549734.1"/>
</dbReference>
<dbReference type="VEuPathDB" id="FungiDB:CTRG_04077"/>
<feature type="region of interest" description="Disordered" evidence="1">
    <location>
        <begin position="140"/>
        <end position="170"/>
    </location>
</feature>
<dbReference type="STRING" id="294747.C5MCX6"/>
<dbReference type="Proteomes" id="UP000002037">
    <property type="component" value="Unassembled WGS sequence"/>
</dbReference>
<dbReference type="EMBL" id="GG692399">
    <property type="protein sequence ID" value="EER32406.1"/>
    <property type="molecule type" value="Genomic_DNA"/>
</dbReference>
<dbReference type="Pfam" id="PF11976">
    <property type="entry name" value="Rad60-SLD"/>
    <property type="match status" value="1"/>
</dbReference>
<feature type="compositionally biased region" description="Basic and acidic residues" evidence="1">
    <location>
        <begin position="40"/>
        <end position="53"/>
    </location>
</feature>
<dbReference type="SUPFAM" id="SSF54236">
    <property type="entry name" value="Ubiquitin-like"/>
    <property type="match status" value="1"/>
</dbReference>
<feature type="compositionally biased region" description="Basic and acidic residues" evidence="1">
    <location>
        <begin position="93"/>
        <end position="104"/>
    </location>
</feature>
<dbReference type="InterPro" id="IPR029071">
    <property type="entry name" value="Ubiquitin-like_domsf"/>
</dbReference>
<feature type="domain" description="Rad60/SUMO-like" evidence="2">
    <location>
        <begin position="418"/>
        <end position="490"/>
    </location>
</feature>
<reference evidence="3 4" key="1">
    <citation type="journal article" date="2009" name="Nature">
        <title>Evolution of pathogenicity and sexual reproduction in eight Candida genomes.</title>
        <authorList>
            <person name="Butler G."/>
            <person name="Rasmussen M.D."/>
            <person name="Lin M.F."/>
            <person name="Santos M.A."/>
            <person name="Sakthikumar S."/>
            <person name="Munro C.A."/>
            <person name="Rheinbay E."/>
            <person name="Grabherr M."/>
            <person name="Forche A."/>
            <person name="Reedy J.L."/>
            <person name="Agrafioti I."/>
            <person name="Arnaud M.B."/>
            <person name="Bates S."/>
            <person name="Brown A.J."/>
            <person name="Brunke S."/>
            <person name="Costanzo M.C."/>
            <person name="Fitzpatrick D.A."/>
            <person name="de Groot P.W."/>
            <person name="Harris D."/>
            <person name="Hoyer L.L."/>
            <person name="Hube B."/>
            <person name="Klis F.M."/>
            <person name="Kodira C."/>
            <person name="Lennard N."/>
            <person name="Logue M.E."/>
            <person name="Martin R."/>
            <person name="Neiman A.M."/>
            <person name="Nikolaou E."/>
            <person name="Quail M.A."/>
            <person name="Quinn J."/>
            <person name="Santos M.C."/>
            <person name="Schmitzberger F.F."/>
            <person name="Sherlock G."/>
            <person name="Shah P."/>
            <person name="Silverstein K.A."/>
            <person name="Skrzypek M.S."/>
            <person name="Soll D."/>
            <person name="Staggs R."/>
            <person name="Stansfield I."/>
            <person name="Stumpf M.P."/>
            <person name="Sudbery P.E."/>
            <person name="Srikantha T."/>
            <person name="Zeng Q."/>
            <person name="Berman J."/>
            <person name="Berriman M."/>
            <person name="Heitman J."/>
            <person name="Gow N.A."/>
            <person name="Lorenz M.C."/>
            <person name="Birren B.W."/>
            <person name="Kellis M."/>
            <person name="Cuomo C.A."/>
        </authorList>
    </citation>
    <scope>NUCLEOTIDE SEQUENCE [LARGE SCALE GENOMIC DNA]</scope>
    <source>
        <strain evidence="4">ATCC MYA-3404 / T1</strain>
    </source>
</reference>
<feature type="region of interest" description="Disordered" evidence="1">
    <location>
        <begin position="1"/>
        <end position="62"/>
    </location>
</feature>
<feature type="region of interest" description="Disordered" evidence="1">
    <location>
        <begin position="373"/>
        <end position="405"/>
    </location>
</feature>
<name>C5MCX6_CANTT</name>
<gene>
    <name evidence="3" type="ORF">CTRG_04077</name>
</gene>
<feature type="compositionally biased region" description="Low complexity" evidence="1">
    <location>
        <begin position="373"/>
        <end position="382"/>
    </location>
</feature>
<feature type="compositionally biased region" description="Polar residues" evidence="1">
    <location>
        <begin position="1"/>
        <end position="39"/>
    </location>
</feature>
<dbReference type="AlphaFoldDB" id="C5MCX6"/>
<dbReference type="OrthoDB" id="3365399at2759"/>
<dbReference type="CDD" id="cd17080">
    <property type="entry name" value="Ubl_SLD2_Esc2_like"/>
    <property type="match status" value="1"/>
</dbReference>
<evidence type="ECO:0000313" key="4">
    <source>
        <dbReference type="Proteomes" id="UP000002037"/>
    </source>
</evidence>
<dbReference type="HOGENOM" id="CLU_615376_0_0_1"/>
<organism evidence="3 4">
    <name type="scientific">Candida tropicalis (strain ATCC MYA-3404 / T1)</name>
    <name type="common">Yeast</name>
    <dbReference type="NCBI Taxonomy" id="294747"/>
    <lineage>
        <taxon>Eukaryota</taxon>
        <taxon>Fungi</taxon>
        <taxon>Dikarya</taxon>
        <taxon>Ascomycota</taxon>
        <taxon>Saccharomycotina</taxon>
        <taxon>Pichiomycetes</taxon>
        <taxon>Debaryomycetaceae</taxon>
        <taxon>Candida/Lodderomyces clade</taxon>
        <taxon>Candida</taxon>
    </lineage>
</organism>
<sequence>MDHISFTSNTDDSIDKNGSSNKDVSPSNTAANIFNTCTTSKDKPSIDPHDDQSAGKNKKKKRSLLDDDFFSLAGSFDSKRKKKHKHKHKHAKVKDEEKDDISKADEVKKHSFDVQEMSRTNTNEDISGDLIDINSMKVNGSNDKVEEEEEEEEEEEIIVKSITPPQLDNEKIKNEIATRINSQYDKEDTPGIIDSDEEIDEELDELLKLRSNKSTSAMEQSPEVYNFDQEHEKKRKYVIRITSKLPSPDNQILEVDFGTKGLKTFEKILKAAVDYFKKSLATKLSPVYLFSYDPSSVSLVWVEGKTLIQPFFTPRTLRVPPPGDFNPLLEDIEKVAPTMIRFFLIPKEYSQTFMSIYPEFQSSNPVEIAPEPVEVPDENSSTSEDEEEVFPSIKQDISPEGNAEKPIEVDENDGLFVIALKGKDNKRVEVKVSSETKLKNLVTFYLKSKGLSEDTVDISHIKLIFDDEELNLDETVGDTELEEDFEIQVKL</sequence>
<evidence type="ECO:0000313" key="3">
    <source>
        <dbReference type="EMBL" id="EER32406.1"/>
    </source>
</evidence>
<dbReference type="InterPro" id="IPR022617">
    <property type="entry name" value="Rad60/SUMO-like_dom"/>
</dbReference>
<dbReference type="GeneID" id="8297055"/>
<protein>
    <recommendedName>
        <fullName evidence="2">Rad60/SUMO-like domain-containing protein</fullName>
    </recommendedName>
</protein>
<keyword evidence="4" id="KW-1185">Reference proteome</keyword>
<feature type="region of interest" description="Disordered" evidence="1">
    <location>
        <begin position="76"/>
        <end position="104"/>
    </location>
</feature>
<feature type="compositionally biased region" description="Acidic residues" evidence="1">
    <location>
        <begin position="145"/>
        <end position="156"/>
    </location>
</feature>
<evidence type="ECO:0000259" key="2">
    <source>
        <dbReference type="Pfam" id="PF11976"/>
    </source>
</evidence>
<proteinExistence type="predicted"/>
<dbReference type="KEGG" id="ctp:CTRG_04077"/>
<accession>C5MCX6</accession>
<dbReference type="eggNOG" id="ENOG502QS09">
    <property type="taxonomic scope" value="Eukaryota"/>
</dbReference>